<evidence type="ECO:0000259" key="1">
    <source>
        <dbReference type="SMART" id="SM00849"/>
    </source>
</evidence>
<evidence type="ECO:0000313" key="3">
    <source>
        <dbReference type="Proteomes" id="UP001597304"/>
    </source>
</evidence>
<dbReference type="InterPro" id="IPR036388">
    <property type="entry name" value="WH-like_DNA-bd_sf"/>
</dbReference>
<dbReference type="InterPro" id="IPR050662">
    <property type="entry name" value="Sec-metab_biosynth-thioest"/>
</dbReference>
<organism evidence="2 3">
    <name type="scientific">Ottowia flava</name>
    <dbReference type="NCBI Taxonomy" id="2675430"/>
    <lineage>
        <taxon>Bacteria</taxon>
        <taxon>Pseudomonadati</taxon>
        <taxon>Pseudomonadota</taxon>
        <taxon>Betaproteobacteria</taxon>
        <taxon>Burkholderiales</taxon>
        <taxon>Comamonadaceae</taxon>
        <taxon>Ottowia</taxon>
    </lineage>
</organism>
<sequence length="360" mass="40858">MSVSAELERALHYPLADQLPPPGETIELAPGVRWVRMALPFALDHINLWLLRDKVEGREGWTIVDTCIDHPASRALWEQVFATQLEGLPVLRVIVTHMHPDHIGLAHWICDRWTTPEHECRLWISATDYMNARYASQVINSFGGERLAAYFRSHGMTDEADLDQILNRKSYYKNLVPAVPLSYARLMDGQLVRIGGRSWRCIAGYGHAPEHMALYCDELGVLISGDMVLPRISTNVSVYEMEPEGDALSLFLNSLDRYKDLPADTLVLPSHGKPFKGMHTRVQQLQDHHRERLAEVMEAARDKAVSAYDVLPVLFKRPLDLHQTTFALGEAVAHLHRLWHSGQLERTRDANGIWRFAPAA</sequence>
<accession>A0ABW4KVM9</accession>
<dbReference type="SMART" id="SM00849">
    <property type="entry name" value="Lactamase_B"/>
    <property type="match status" value="1"/>
</dbReference>
<dbReference type="InterPro" id="IPR001279">
    <property type="entry name" value="Metallo-B-lactamas"/>
</dbReference>
<keyword evidence="3" id="KW-1185">Reference proteome</keyword>
<reference evidence="3" key="1">
    <citation type="journal article" date="2019" name="Int. J. Syst. Evol. Microbiol.">
        <title>The Global Catalogue of Microorganisms (GCM) 10K type strain sequencing project: providing services to taxonomists for standard genome sequencing and annotation.</title>
        <authorList>
            <consortium name="The Broad Institute Genomics Platform"/>
            <consortium name="The Broad Institute Genome Sequencing Center for Infectious Disease"/>
            <person name="Wu L."/>
            <person name="Ma J."/>
        </authorList>
    </citation>
    <scope>NUCLEOTIDE SEQUENCE [LARGE SCALE GENOMIC DNA]</scope>
    <source>
        <strain evidence="3">LMG 29247</strain>
    </source>
</reference>
<name>A0ABW4KVM9_9BURK</name>
<dbReference type="Pfam" id="PF21221">
    <property type="entry name" value="B_lactamase-like_C"/>
    <property type="match status" value="1"/>
</dbReference>
<dbReference type="Gene3D" id="1.10.10.10">
    <property type="entry name" value="Winged helix-like DNA-binding domain superfamily/Winged helix DNA-binding domain"/>
    <property type="match status" value="1"/>
</dbReference>
<comment type="caution">
    <text evidence="2">The sequence shown here is derived from an EMBL/GenBank/DDBJ whole genome shotgun (WGS) entry which is preliminary data.</text>
</comment>
<proteinExistence type="predicted"/>
<dbReference type="EMBL" id="JBHUEJ010000015">
    <property type="protein sequence ID" value="MFD1710383.1"/>
    <property type="molecule type" value="Genomic_DNA"/>
</dbReference>
<protein>
    <submittedName>
        <fullName evidence="2">MBL fold metallo-hydrolase</fullName>
    </submittedName>
</protein>
<dbReference type="InterPro" id="IPR048933">
    <property type="entry name" value="B_lactamase-like_C"/>
</dbReference>
<dbReference type="PANTHER" id="PTHR23131:SF4">
    <property type="entry name" value="METALLO-BETA-LACTAMASE SUPERFAMILY POTEIN"/>
    <property type="match status" value="1"/>
</dbReference>
<dbReference type="PANTHER" id="PTHR23131">
    <property type="entry name" value="ENDORIBONUCLEASE LACTB2"/>
    <property type="match status" value="1"/>
</dbReference>
<evidence type="ECO:0000313" key="2">
    <source>
        <dbReference type="EMBL" id="MFD1710383.1"/>
    </source>
</evidence>
<dbReference type="RefSeq" id="WP_147912125.1">
    <property type="nucleotide sequence ID" value="NZ_JBHUEJ010000015.1"/>
</dbReference>
<dbReference type="Pfam" id="PF00753">
    <property type="entry name" value="Lactamase_B"/>
    <property type="match status" value="1"/>
</dbReference>
<dbReference type="InterPro" id="IPR036866">
    <property type="entry name" value="RibonucZ/Hydroxyglut_hydro"/>
</dbReference>
<dbReference type="Proteomes" id="UP001597304">
    <property type="component" value="Unassembled WGS sequence"/>
</dbReference>
<dbReference type="Gene3D" id="3.60.15.10">
    <property type="entry name" value="Ribonuclease Z/Hydroxyacylglutathione hydrolase-like"/>
    <property type="match status" value="1"/>
</dbReference>
<feature type="domain" description="Metallo-beta-lactamase" evidence="1">
    <location>
        <begin position="45"/>
        <end position="271"/>
    </location>
</feature>
<gene>
    <name evidence="2" type="ORF">ACFSF0_07180</name>
</gene>
<dbReference type="SUPFAM" id="SSF56281">
    <property type="entry name" value="Metallo-hydrolase/oxidoreductase"/>
    <property type="match status" value="1"/>
</dbReference>